<proteinExistence type="predicted"/>
<feature type="region of interest" description="Disordered" evidence="1">
    <location>
        <begin position="258"/>
        <end position="315"/>
    </location>
</feature>
<dbReference type="AlphaFoldDB" id="A0A0L8HJ83"/>
<organism evidence="2">
    <name type="scientific">Octopus bimaculoides</name>
    <name type="common">California two-spotted octopus</name>
    <dbReference type="NCBI Taxonomy" id="37653"/>
    <lineage>
        <taxon>Eukaryota</taxon>
        <taxon>Metazoa</taxon>
        <taxon>Spiralia</taxon>
        <taxon>Lophotrochozoa</taxon>
        <taxon>Mollusca</taxon>
        <taxon>Cephalopoda</taxon>
        <taxon>Coleoidea</taxon>
        <taxon>Octopodiformes</taxon>
        <taxon>Octopoda</taxon>
        <taxon>Incirrata</taxon>
        <taxon>Octopodidae</taxon>
        <taxon>Octopus</taxon>
    </lineage>
</organism>
<feature type="compositionally biased region" description="Basic and acidic residues" evidence="1">
    <location>
        <begin position="275"/>
        <end position="289"/>
    </location>
</feature>
<evidence type="ECO:0000313" key="2">
    <source>
        <dbReference type="EMBL" id="KOF89286.1"/>
    </source>
</evidence>
<dbReference type="OrthoDB" id="6196385at2759"/>
<feature type="compositionally biased region" description="Basic and acidic residues" evidence="1">
    <location>
        <begin position="306"/>
        <end position="315"/>
    </location>
</feature>
<accession>A0A0L8HJ83</accession>
<sequence length="404" mass="47152">MEKMKTYAAATGSRASVVPGLLKQYEIHWNEDMAEKIEKYKEMIKKEGPNVKLTPSEEEKTKMEIGIVEYKSFSRKNNRIESATKEEVEECLKELEEDVLFFTRGKTYASVEITFVSEEAENKYANKTLANGNWMLFPNKLGRCPTWIRVGRIPPKIELEWVMAAVFPEREDVRIIMISRTQKINCWGYGLNVLFIASQKVYSDIPETLELPNEDKMDIMLEGRPPKCYECGKRDRQIHRCINAQTYIHSEAKKITQSCTEPENTNTQTQYADLQSHKHAESQTDKHTDIQSQRNIEQTHGSTESQKQKRTDIQTQEVHRNGIYLMSYRYTEKIEKIFKIKDIVKVDLSDGCDKETRWILIEKEEHKKLKEAFPTDINPLGPVVNFEPSAPVVNYEEIKDYMKW</sequence>
<feature type="compositionally biased region" description="Polar residues" evidence="1">
    <location>
        <begin position="290"/>
        <end position="305"/>
    </location>
</feature>
<gene>
    <name evidence="2" type="ORF">OCBIM_22013335mg</name>
</gene>
<name>A0A0L8HJ83_OCTBM</name>
<protein>
    <submittedName>
        <fullName evidence="2">Uncharacterized protein</fullName>
    </submittedName>
</protein>
<dbReference type="EMBL" id="KQ418012">
    <property type="protein sequence ID" value="KOF89286.1"/>
    <property type="molecule type" value="Genomic_DNA"/>
</dbReference>
<feature type="compositionally biased region" description="Polar residues" evidence="1">
    <location>
        <begin position="258"/>
        <end position="273"/>
    </location>
</feature>
<evidence type="ECO:0000256" key="1">
    <source>
        <dbReference type="SAM" id="MobiDB-lite"/>
    </source>
</evidence>
<reference evidence="2" key="1">
    <citation type="submission" date="2015-07" db="EMBL/GenBank/DDBJ databases">
        <title>MeaNS - Measles Nucleotide Surveillance Program.</title>
        <authorList>
            <person name="Tran T."/>
            <person name="Druce J."/>
        </authorList>
    </citation>
    <scope>NUCLEOTIDE SEQUENCE</scope>
    <source>
        <strain evidence="2">UCB-OBI-ISO-001</strain>
        <tissue evidence="2">Gonad</tissue>
    </source>
</reference>